<dbReference type="Proteomes" id="UP001140217">
    <property type="component" value="Unassembled WGS sequence"/>
</dbReference>
<dbReference type="AlphaFoldDB" id="A0A9W8HD65"/>
<protein>
    <submittedName>
        <fullName evidence="2">Uncharacterized protein</fullName>
    </submittedName>
</protein>
<evidence type="ECO:0000256" key="1">
    <source>
        <dbReference type="SAM" id="SignalP"/>
    </source>
</evidence>
<proteinExistence type="predicted"/>
<name>A0A9W8HD65_9FUNG</name>
<sequence length="98" mass="9936">MHLKTAVAILAAAAASVLCAPGTAPASTQSVEVGQKCDSSTAANFAFGCRTRTNSLMVCVADQWRFLTDCPPGTTCANAACVNATGQSVVPYTRPGIA</sequence>
<feature type="non-terminal residue" evidence="2">
    <location>
        <position position="98"/>
    </location>
</feature>
<dbReference type="EMBL" id="JANBUL010000044">
    <property type="protein sequence ID" value="KAJ2783561.1"/>
    <property type="molecule type" value="Genomic_DNA"/>
</dbReference>
<keyword evidence="1" id="KW-0732">Signal</keyword>
<evidence type="ECO:0000313" key="3">
    <source>
        <dbReference type="Proteomes" id="UP001140217"/>
    </source>
</evidence>
<feature type="signal peptide" evidence="1">
    <location>
        <begin position="1"/>
        <end position="19"/>
    </location>
</feature>
<reference evidence="2" key="1">
    <citation type="submission" date="2022-07" db="EMBL/GenBank/DDBJ databases">
        <title>Phylogenomic reconstructions and comparative analyses of Kickxellomycotina fungi.</title>
        <authorList>
            <person name="Reynolds N.K."/>
            <person name="Stajich J.E."/>
            <person name="Barry K."/>
            <person name="Grigoriev I.V."/>
            <person name="Crous P."/>
            <person name="Smith M.E."/>
        </authorList>
    </citation>
    <scope>NUCLEOTIDE SEQUENCE</scope>
    <source>
        <strain evidence="2">NBRC 105414</strain>
    </source>
</reference>
<gene>
    <name evidence="2" type="ORF">H4R18_001614</name>
</gene>
<evidence type="ECO:0000313" key="2">
    <source>
        <dbReference type="EMBL" id="KAJ2783561.1"/>
    </source>
</evidence>
<organism evidence="2 3">
    <name type="scientific">Coemansia javaensis</name>
    <dbReference type="NCBI Taxonomy" id="2761396"/>
    <lineage>
        <taxon>Eukaryota</taxon>
        <taxon>Fungi</taxon>
        <taxon>Fungi incertae sedis</taxon>
        <taxon>Zoopagomycota</taxon>
        <taxon>Kickxellomycotina</taxon>
        <taxon>Kickxellomycetes</taxon>
        <taxon>Kickxellales</taxon>
        <taxon>Kickxellaceae</taxon>
        <taxon>Coemansia</taxon>
    </lineage>
</organism>
<keyword evidence="3" id="KW-1185">Reference proteome</keyword>
<comment type="caution">
    <text evidence="2">The sequence shown here is derived from an EMBL/GenBank/DDBJ whole genome shotgun (WGS) entry which is preliminary data.</text>
</comment>
<accession>A0A9W8HD65</accession>
<feature type="chain" id="PRO_5040995227" evidence="1">
    <location>
        <begin position="20"/>
        <end position="98"/>
    </location>
</feature>